<dbReference type="InterPro" id="IPR018764">
    <property type="entry name" value="RskA_C"/>
</dbReference>
<proteinExistence type="predicted"/>
<evidence type="ECO:0000256" key="5">
    <source>
        <dbReference type="ARBA" id="ARBA00022989"/>
    </source>
</evidence>
<dbReference type="PANTHER" id="PTHR37461">
    <property type="entry name" value="ANTI-SIGMA-K FACTOR RSKA"/>
    <property type="match status" value="1"/>
</dbReference>
<sequence>MQSNFYQDYSKDVHNEDYIASGILELYAAGGLTEAEREEVERQAAQSPEIRSALDEACAAMEAYAGLYAHTPKSELKTRIMNQLANEEANVRQLPIDNLREPGASKQGAYQWMLAASVALMLFSGILSVFFYSKWQQAEERLAGVMASERLLAQQMKQTSLRLQQQQETLAIVRDPDFELVKLKGVQTNLEAALLVYWNPDQAAVYIDPVSLPTLPTGKQYQLWALLDGQPIDAGMIELTEEKIKLQQMKHINAAQAFAVTVEPVGGSATPTLETITVMGKVGS</sequence>
<reference evidence="12" key="1">
    <citation type="submission" date="2017-01" db="EMBL/GenBank/DDBJ databases">
        <authorList>
            <person name="Varghese N."/>
            <person name="Submissions S."/>
        </authorList>
    </citation>
    <scope>NUCLEOTIDE SEQUENCE [LARGE SCALE GENOMIC DNA]</scope>
    <source>
        <strain evidence="12">LP100</strain>
    </source>
</reference>
<accession>A0A1R3WJS6</accession>
<gene>
    <name evidence="11" type="ORF">SAMN05444128_0595</name>
</gene>
<evidence type="ECO:0000256" key="1">
    <source>
        <dbReference type="ARBA" id="ARBA00004167"/>
    </source>
</evidence>
<dbReference type="GO" id="GO:0006417">
    <property type="term" value="P:regulation of translation"/>
    <property type="evidence" value="ECO:0007669"/>
    <property type="project" value="TreeGrafter"/>
</dbReference>
<dbReference type="EMBL" id="FTPP01000001">
    <property type="protein sequence ID" value="SIT78167.1"/>
    <property type="molecule type" value="Genomic_DNA"/>
</dbReference>
<dbReference type="GO" id="GO:0016989">
    <property type="term" value="F:sigma factor antagonist activity"/>
    <property type="evidence" value="ECO:0007669"/>
    <property type="project" value="TreeGrafter"/>
</dbReference>
<dbReference type="Proteomes" id="UP000187181">
    <property type="component" value="Unassembled WGS sequence"/>
</dbReference>
<evidence type="ECO:0000256" key="4">
    <source>
        <dbReference type="ARBA" id="ARBA00022692"/>
    </source>
</evidence>
<keyword evidence="6 9" id="KW-0472">Membrane</keyword>
<dbReference type="Pfam" id="PF10099">
    <property type="entry name" value="RskA_C"/>
    <property type="match status" value="1"/>
</dbReference>
<feature type="domain" description="Anti-sigma K factor RskA C-terminal" evidence="10">
    <location>
        <begin position="117"/>
        <end position="272"/>
    </location>
</feature>
<evidence type="ECO:0000256" key="7">
    <source>
        <dbReference type="ARBA" id="ARBA00029829"/>
    </source>
</evidence>
<evidence type="ECO:0000256" key="3">
    <source>
        <dbReference type="ARBA" id="ARBA00022475"/>
    </source>
</evidence>
<keyword evidence="12" id="KW-1185">Reference proteome</keyword>
<dbReference type="GO" id="GO:0005886">
    <property type="term" value="C:plasma membrane"/>
    <property type="evidence" value="ECO:0007669"/>
    <property type="project" value="UniProtKB-SubCell"/>
</dbReference>
<evidence type="ECO:0000256" key="9">
    <source>
        <dbReference type="SAM" id="Phobius"/>
    </source>
</evidence>
<evidence type="ECO:0000259" key="10">
    <source>
        <dbReference type="Pfam" id="PF10099"/>
    </source>
</evidence>
<keyword evidence="3" id="KW-1003">Cell membrane</keyword>
<dbReference type="Gene3D" id="1.10.10.1320">
    <property type="entry name" value="Anti-sigma factor, zinc-finger domain"/>
    <property type="match status" value="1"/>
</dbReference>
<protein>
    <recommendedName>
        <fullName evidence="8">Regulator of SigK</fullName>
    </recommendedName>
    <alternativeName>
        <fullName evidence="7">Sigma-K anti-sigma factor RskA</fullName>
    </alternativeName>
</protein>
<evidence type="ECO:0000313" key="11">
    <source>
        <dbReference type="EMBL" id="SIT78167.1"/>
    </source>
</evidence>
<evidence type="ECO:0000256" key="8">
    <source>
        <dbReference type="ARBA" id="ARBA00030803"/>
    </source>
</evidence>
<dbReference type="STRING" id="1317125.SAMN05444128_0595"/>
<organism evidence="11 12">
    <name type="scientific">Pontibacter indicus</name>
    <dbReference type="NCBI Taxonomy" id="1317125"/>
    <lineage>
        <taxon>Bacteria</taxon>
        <taxon>Pseudomonadati</taxon>
        <taxon>Bacteroidota</taxon>
        <taxon>Cytophagia</taxon>
        <taxon>Cytophagales</taxon>
        <taxon>Hymenobacteraceae</taxon>
        <taxon>Pontibacter</taxon>
    </lineage>
</organism>
<keyword evidence="5 9" id="KW-1133">Transmembrane helix</keyword>
<feature type="transmembrane region" description="Helical" evidence="9">
    <location>
        <begin position="109"/>
        <end position="132"/>
    </location>
</feature>
<name>A0A1R3WJS6_9BACT</name>
<comment type="subcellular location">
    <subcellularLocation>
        <location evidence="2">Cell membrane</location>
    </subcellularLocation>
    <subcellularLocation>
        <location evidence="1">Membrane</location>
        <topology evidence="1">Single-pass membrane protein</topology>
    </subcellularLocation>
</comment>
<keyword evidence="4 9" id="KW-0812">Transmembrane</keyword>
<evidence type="ECO:0000256" key="2">
    <source>
        <dbReference type="ARBA" id="ARBA00004236"/>
    </source>
</evidence>
<evidence type="ECO:0000313" key="12">
    <source>
        <dbReference type="Proteomes" id="UP000187181"/>
    </source>
</evidence>
<dbReference type="InterPro" id="IPR051474">
    <property type="entry name" value="Anti-sigma-K/W_factor"/>
</dbReference>
<dbReference type="AlphaFoldDB" id="A0A1R3WJS6"/>
<evidence type="ECO:0000256" key="6">
    <source>
        <dbReference type="ARBA" id="ARBA00023136"/>
    </source>
</evidence>
<dbReference type="PANTHER" id="PTHR37461:SF1">
    <property type="entry name" value="ANTI-SIGMA-K FACTOR RSKA"/>
    <property type="match status" value="1"/>
</dbReference>
<dbReference type="OrthoDB" id="1420916at2"/>
<dbReference type="InterPro" id="IPR041916">
    <property type="entry name" value="Anti_sigma_zinc_sf"/>
</dbReference>